<dbReference type="EMBL" id="JAVRRA010028852">
    <property type="protein sequence ID" value="KAK5026343.1"/>
    <property type="molecule type" value="Genomic_DNA"/>
</dbReference>
<accession>A0ABR0IT51</accession>
<dbReference type="Proteomes" id="UP001357485">
    <property type="component" value="Unassembled WGS sequence"/>
</dbReference>
<evidence type="ECO:0000313" key="6">
    <source>
        <dbReference type="EMBL" id="KAK5026343.1"/>
    </source>
</evidence>
<keyword evidence="5" id="KW-0520">NAD</keyword>
<dbReference type="PANTHER" id="PTHR43706">
    <property type="entry name" value="NADH DEHYDROGENASE"/>
    <property type="match status" value="1"/>
</dbReference>
<feature type="non-terminal residue" evidence="6">
    <location>
        <position position="1"/>
    </location>
</feature>
<dbReference type="InterPro" id="IPR036188">
    <property type="entry name" value="FAD/NAD-bd_sf"/>
</dbReference>
<gene>
    <name evidence="6" type="ORF">LTR16_012253</name>
</gene>
<dbReference type="InterPro" id="IPR045024">
    <property type="entry name" value="NDH-2"/>
</dbReference>
<keyword evidence="7" id="KW-1185">Reference proteome</keyword>
<dbReference type="Gene3D" id="3.50.50.100">
    <property type="match status" value="1"/>
</dbReference>
<keyword evidence="4" id="KW-0560">Oxidoreductase</keyword>
<dbReference type="SUPFAM" id="SSF51905">
    <property type="entry name" value="FAD/NAD(P)-binding domain"/>
    <property type="match status" value="1"/>
</dbReference>
<evidence type="ECO:0000256" key="4">
    <source>
        <dbReference type="ARBA" id="ARBA00023002"/>
    </source>
</evidence>
<proteinExistence type="inferred from homology"/>
<comment type="caution">
    <text evidence="6">The sequence shown here is derived from an EMBL/GenBank/DDBJ whole genome shotgun (WGS) entry which is preliminary data.</text>
</comment>
<evidence type="ECO:0000256" key="5">
    <source>
        <dbReference type="ARBA" id="ARBA00023027"/>
    </source>
</evidence>
<keyword evidence="2" id="KW-0285">Flavoprotein</keyword>
<protein>
    <submittedName>
        <fullName evidence="6">Uncharacterized protein</fullName>
    </submittedName>
</protein>
<sequence>GWADEVDFSKREVIIEEAVENDRQGVAPVEDRRQGLSESDIREQNTAKAKQGQLFSMKYDKLVVSVGCYSQTFGTPGVKEHALFLKDVGDARKIRNRLLACEYTPPEMGITV</sequence>
<evidence type="ECO:0000256" key="3">
    <source>
        <dbReference type="ARBA" id="ARBA00022827"/>
    </source>
</evidence>
<dbReference type="PANTHER" id="PTHR43706:SF17">
    <property type="entry name" value="NADH DEHYDROGENASE (EUROFUNG)"/>
    <property type="match status" value="1"/>
</dbReference>
<organism evidence="6 7">
    <name type="scientific">Cryomyces antarcticus</name>
    <dbReference type="NCBI Taxonomy" id="329879"/>
    <lineage>
        <taxon>Eukaryota</taxon>
        <taxon>Fungi</taxon>
        <taxon>Dikarya</taxon>
        <taxon>Ascomycota</taxon>
        <taxon>Pezizomycotina</taxon>
        <taxon>Dothideomycetes</taxon>
        <taxon>Dothideomycetes incertae sedis</taxon>
        <taxon>Cryomyces</taxon>
    </lineage>
</organism>
<keyword evidence="3" id="KW-0274">FAD</keyword>
<comment type="similarity">
    <text evidence="1">Belongs to the NADH dehydrogenase family.</text>
</comment>
<reference evidence="6 7" key="1">
    <citation type="submission" date="2023-08" db="EMBL/GenBank/DDBJ databases">
        <title>Black Yeasts Isolated from many extreme environments.</title>
        <authorList>
            <person name="Coleine C."/>
            <person name="Stajich J.E."/>
            <person name="Selbmann L."/>
        </authorList>
    </citation>
    <scope>NUCLEOTIDE SEQUENCE [LARGE SCALE GENOMIC DNA]</scope>
    <source>
        <strain evidence="6 7">CCFEE 536</strain>
    </source>
</reference>
<evidence type="ECO:0000313" key="7">
    <source>
        <dbReference type="Proteomes" id="UP001357485"/>
    </source>
</evidence>
<evidence type="ECO:0000256" key="1">
    <source>
        <dbReference type="ARBA" id="ARBA00005272"/>
    </source>
</evidence>
<evidence type="ECO:0000256" key="2">
    <source>
        <dbReference type="ARBA" id="ARBA00022630"/>
    </source>
</evidence>
<name>A0ABR0IT51_9PEZI</name>